<proteinExistence type="predicted"/>
<feature type="transmembrane region" description="Helical" evidence="1">
    <location>
        <begin position="12"/>
        <end position="31"/>
    </location>
</feature>
<dbReference type="EMBL" id="JADKGY010000029">
    <property type="protein sequence ID" value="MBK9984536.1"/>
    <property type="molecule type" value="Genomic_DNA"/>
</dbReference>
<name>A0A9D7XS08_9BACT</name>
<dbReference type="Pfam" id="PF18962">
    <property type="entry name" value="Por_Secre_tail"/>
    <property type="match status" value="1"/>
</dbReference>
<dbReference type="InterPro" id="IPR036439">
    <property type="entry name" value="Dockerin_dom_sf"/>
</dbReference>
<evidence type="ECO:0000313" key="3">
    <source>
        <dbReference type="EMBL" id="MBK9984536.1"/>
    </source>
</evidence>
<dbReference type="InterPro" id="IPR026444">
    <property type="entry name" value="Secre_tail"/>
</dbReference>
<keyword evidence="1" id="KW-0472">Membrane</keyword>
<comment type="caution">
    <text evidence="3">The sequence shown here is derived from an EMBL/GenBank/DDBJ whole genome shotgun (WGS) entry which is preliminary data.</text>
</comment>
<dbReference type="SUPFAM" id="SSF63446">
    <property type="entry name" value="Type I dockerin domain"/>
    <property type="match status" value="1"/>
</dbReference>
<evidence type="ECO:0000313" key="4">
    <source>
        <dbReference type="Proteomes" id="UP000808337"/>
    </source>
</evidence>
<evidence type="ECO:0000256" key="1">
    <source>
        <dbReference type="SAM" id="Phobius"/>
    </source>
</evidence>
<dbReference type="Gene3D" id="1.10.1330.10">
    <property type="entry name" value="Dockerin domain"/>
    <property type="match status" value="1"/>
</dbReference>
<protein>
    <submittedName>
        <fullName evidence="3">T9SS type A sorting domain-containing protein</fullName>
    </submittedName>
</protein>
<organism evidence="3 4">
    <name type="scientific">Candidatus Opimibacter skivensis</name>
    <dbReference type="NCBI Taxonomy" id="2982028"/>
    <lineage>
        <taxon>Bacteria</taxon>
        <taxon>Pseudomonadati</taxon>
        <taxon>Bacteroidota</taxon>
        <taxon>Saprospiria</taxon>
        <taxon>Saprospirales</taxon>
        <taxon>Saprospiraceae</taxon>
        <taxon>Candidatus Opimibacter</taxon>
    </lineage>
</organism>
<dbReference type="CDD" id="cd14252">
    <property type="entry name" value="Dockerin_like"/>
    <property type="match status" value="1"/>
</dbReference>
<keyword evidence="1" id="KW-0812">Transmembrane</keyword>
<gene>
    <name evidence="3" type="ORF">IPP15_19590</name>
</gene>
<dbReference type="GO" id="GO:0000272">
    <property type="term" value="P:polysaccharide catabolic process"/>
    <property type="evidence" value="ECO:0007669"/>
    <property type="project" value="InterPro"/>
</dbReference>
<sequence>MEKLATSGFKGYVFYISLVIVCFCTTLPAYMQAQQCVMTCPATPVQVSLSSACSDILTYQLLGITVTNCNGPISIQIFANGIPLGNIINSSMIGHQYMVTASDPVGQSCMTVMSVVDKQAPLVNCPGNVTVSCNTDLSTYAGITQANISDCSSTQIYRNDVLQSSGNCSGNIISQYARTYVVVDAYNNATTCQQTISLAKASLVNVVFPPNLTGINALSCFPLPNTTPANTGYPTVNGQNIINGTFCNLSAVSIDNQVPICSGSYKIFRTWTVYDWCAGNTSIVSTQIIEIVDKTPPLVNSPANMTVSTGPGDCNADIILPPALISEDCSTMWTVRTEGPFGTMNTNGGLVSNLPVGIHRFIYKATNDCGLEGKDTMYITVQDLTPPIPVCNPSLIIPVNNFGTSLIPASVFNSASYDNCGPVYFKVKRMTQPAGYSCSNPGNLNNLFDDFVQFCCADIAHNPIRVILRVYDSPPVPGPVSDTYLSGHFNDCMVQVEVQDKLPPSIICPSNLTISCQFPYTPQNLDVFGKVVLTEADRHQICIDDPGDGIPGIHCFGLDGLAQDNCGVSVSSTASITVNNCGTGTIVRTFIATDAGGFQSSCQQTISIINYNPFDLSDIQWPLDLITTNICEIDSLDPEDLVAPYNEPVLTDGPCDLVGVSYDDDVFEFTQGQPCFKILRTWTVIDWCQLNTPATGIWTHLQVIKVTNEVPPEFDPIEDIDTCSYDPNCNGLTLDFSASAHDDCSSLASLSWTYYIDLDNNSTFDFTSSVLTGGEIEFSRYMPIGLHRILYSVWDHCGNINTIEQFVNVRSCKGPSAKCIVGLSTNLMAMGQNPTWGMVTMSAEMFDAGSSQSCGNPFTLAFSSDPNDDTKVFDCSNLGANPIELWAIDINGLTDVCTTTVDIQDNGHICPNTLGGTGVISGSLKVPGSGKLGGATVYLDGSNLAGSLSSGDGYFVFPTMPFGGQYVVRPVKQGDAKNGVTTIDLLEIQKHLLGIKPFESPYQYIAADANNSQSVTAIDIIQLRKLILGYFDELPNSPSWRFVDEAFIFPDPLNPWISSWPETYTINPFSTNMNEVNFNAVKIGDLNLSANTHFGNAIVLPRTDQTCDIQYSITQLQEKDIFKVDVSLMHADQYNAIQFSFDWDEAGYDLIDWVPGQNLTTDDIRMPQTVGQGASILAFTSDKWVNEQMPMFTMWLKQKTPDGRPVKLYLQPKPTIPLAYSIGQDDPVRIQLSAVNGSNQQINNKPNPFKDQTTILFESIYQEDAVLNFFDLNGRLILKRNVRLVKGENEFIIHASELSGPGMYTYEIKSDFQHSTNRMIIVN</sequence>
<evidence type="ECO:0000259" key="2">
    <source>
        <dbReference type="Pfam" id="PF18962"/>
    </source>
</evidence>
<reference evidence="3 4" key="1">
    <citation type="submission" date="2020-10" db="EMBL/GenBank/DDBJ databases">
        <title>Connecting structure to function with the recovery of over 1000 high-quality activated sludge metagenome-assembled genomes encoding full-length rRNA genes using long-read sequencing.</title>
        <authorList>
            <person name="Singleton C.M."/>
            <person name="Petriglieri F."/>
            <person name="Kristensen J.M."/>
            <person name="Kirkegaard R.H."/>
            <person name="Michaelsen T.Y."/>
            <person name="Andersen M.H."/>
            <person name="Karst S.M."/>
            <person name="Dueholm M.S."/>
            <person name="Nielsen P.H."/>
            <person name="Albertsen M."/>
        </authorList>
    </citation>
    <scope>NUCLEOTIDE SEQUENCE [LARGE SCALE GENOMIC DNA]</scope>
    <source>
        <strain evidence="3">Ribe_18-Q3-R11-54_MAXAC.273</strain>
    </source>
</reference>
<keyword evidence="1" id="KW-1133">Transmembrane helix</keyword>
<feature type="domain" description="Secretion system C-terminal sorting" evidence="2">
    <location>
        <begin position="1246"/>
        <end position="1321"/>
    </location>
</feature>
<dbReference type="NCBIfam" id="TIGR04183">
    <property type="entry name" value="Por_Secre_tail"/>
    <property type="match status" value="1"/>
</dbReference>
<dbReference type="Proteomes" id="UP000808337">
    <property type="component" value="Unassembled WGS sequence"/>
</dbReference>
<accession>A0A9D7XS08</accession>